<organism evidence="2 3">
    <name type="scientific">Phrynocephalus forsythii</name>
    <dbReference type="NCBI Taxonomy" id="171643"/>
    <lineage>
        <taxon>Eukaryota</taxon>
        <taxon>Metazoa</taxon>
        <taxon>Chordata</taxon>
        <taxon>Craniata</taxon>
        <taxon>Vertebrata</taxon>
        <taxon>Euteleostomi</taxon>
        <taxon>Lepidosauria</taxon>
        <taxon>Squamata</taxon>
        <taxon>Bifurcata</taxon>
        <taxon>Unidentata</taxon>
        <taxon>Episquamata</taxon>
        <taxon>Toxicofera</taxon>
        <taxon>Iguania</taxon>
        <taxon>Acrodonta</taxon>
        <taxon>Agamidae</taxon>
        <taxon>Agaminae</taxon>
        <taxon>Phrynocephalus</taxon>
    </lineage>
</organism>
<dbReference type="Proteomes" id="UP001142489">
    <property type="component" value="Unassembled WGS sequence"/>
</dbReference>
<reference evidence="2" key="1">
    <citation type="journal article" date="2023" name="DNA Res.">
        <title>Chromosome-level genome assembly of Phrynocephalus forsythii using third-generation DNA sequencing and Hi-C analysis.</title>
        <authorList>
            <person name="Qi Y."/>
            <person name="Zhao W."/>
            <person name="Zhao Y."/>
            <person name="Niu C."/>
            <person name="Cao S."/>
            <person name="Zhang Y."/>
        </authorList>
    </citation>
    <scope>NUCLEOTIDE SEQUENCE</scope>
    <source>
        <tissue evidence="2">Muscle</tissue>
    </source>
</reference>
<feature type="region of interest" description="Disordered" evidence="1">
    <location>
        <begin position="123"/>
        <end position="153"/>
    </location>
</feature>
<dbReference type="OrthoDB" id="9940031at2759"/>
<evidence type="ECO:0000256" key="1">
    <source>
        <dbReference type="SAM" id="MobiDB-lite"/>
    </source>
</evidence>
<comment type="caution">
    <text evidence="2">The sequence shown here is derived from an EMBL/GenBank/DDBJ whole genome shotgun (WGS) entry which is preliminary data.</text>
</comment>
<gene>
    <name evidence="2" type="ORF">JRQ81_005877</name>
</gene>
<protein>
    <recommendedName>
        <fullName evidence="4">Protein FAM71E2</fullName>
    </recommendedName>
</protein>
<proteinExistence type="predicted"/>
<dbReference type="EMBL" id="JAPFRF010000012">
    <property type="protein sequence ID" value="KAJ7314006.1"/>
    <property type="molecule type" value="Genomic_DNA"/>
</dbReference>
<evidence type="ECO:0008006" key="4">
    <source>
        <dbReference type="Google" id="ProtNLM"/>
    </source>
</evidence>
<sequence>MKTGQKYYLQLYAPGRDENFLFDQWLRLIYLMHITRGRIRKPASESGHPMLQKSSSMLGLTKKPWLPAIMEQGSTGHLKEQLCQVHSSRETQSSIESDIASKHSLLKSDMAAFSSVSQFGISGSKNKSGGRASKRQPLCTDPKVAKRSKAKKLVASQAGSPIFYRPELRKQTIPKQTSPCSVGVRSLEFATMPQGTGLSQPRAMSLPVGPSKVPQQIKAVESCPTKNVRKHSVTKPEEILPVPMTSSKAKYVPIKLQKSKKSEALARSPKTREKGYCKIPGDKSCSTKVTKASNTRQTRWCFPNVISEAK</sequence>
<accession>A0A9Q1AW33</accession>
<dbReference type="AlphaFoldDB" id="A0A9Q1AW33"/>
<keyword evidence="3" id="KW-1185">Reference proteome</keyword>
<evidence type="ECO:0000313" key="3">
    <source>
        <dbReference type="Proteomes" id="UP001142489"/>
    </source>
</evidence>
<evidence type="ECO:0000313" key="2">
    <source>
        <dbReference type="EMBL" id="KAJ7314006.1"/>
    </source>
</evidence>
<name>A0A9Q1AW33_9SAUR</name>